<dbReference type="AlphaFoldDB" id="A0A645IGY8"/>
<evidence type="ECO:0000256" key="1">
    <source>
        <dbReference type="SAM" id="MobiDB-lite"/>
    </source>
</evidence>
<reference evidence="2" key="1">
    <citation type="submission" date="2019-08" db="EMBL/GenBank/DDBJ databases">
        <authorList>
            <person name="Kucharzyk K."/>
            <person name="Murdoch R.W."/>
            <person name="Higgins S."/>
            <person name="Loffler F."/>
        </authorList>
    </citation>
    <scope>NUCLEOTIDE SEQUENCE</scope>
</reference>
<sequence length="154" mass="17500">MKFRPGQKRRSDYVGQQGGGPFRAQDGCLSFQRPGTERPAGIPERIGKPESFFRCPDELFGRLFFQRGRESGKRIQGKLFQKFAQESDPAFRAVRRAHGVPSPRNLRKGFLPQWPEFVPEQFRFGHIFQRKALTGGIRKQSGLSPQNGLEGLVP</sequence>
<evidence type="ECO:0000313" key="2">
    <source>
        <dbReference type="EMBL" id="MPN46623.1"/>
    </source>
</evidence>
<gene>
    <name evidence="2" type="ORF">SDC9_194214</name>
</gene>
<feature type="region of interest" description="Disordered" evidence="1">
    <location>
        <begin position="1"/>
        <end position="47"/>
    </location>
</feature>
<accession>A0A645IGY8</accession>
<name>A0A645IGY8_9ZZZZ</name>
<proteinExistence type="predicted"/>
<protein>
    <submittedName>
        <fullName evidence="2">Uncharacterized protein</fullName>
    </submittedName>
</protein>
<organism evidence="2">
    <name type="scientific">bioreactor metagenome</name>
    <dbReference type="NCBI Taxonomy" id="1076179"/>
    <lineage>
        <taxon>unclassified sequences</taxon>
        <taxon>metagenomes</taxon>
        <taxon>ecological metagenomes</taxon>
    </lineage>
</organism>
<comment type="caution">
    <text evidence="2">The sequence shown here is derived from an EMBL/GenBank/DDBJ whole genome shotgun (WGS) entry which is preliminary data.</text>
</comment>
<dbReference type="EMBL" id="VSSQ01107456">
    <property type="protein sequence ID" value="MPN46623.1"/>
    <property type="molecule type" value="Genomic_DNA"/>
</dbReference>